<dbReference type="GO" id="GO:0045892">
    <property type="term" value="P:negative regulation of DNA-templated transcription"/>
    <property type="evidence" value="ECO:0007669"/>
    <property type="project" value="TreeGrafter"/>
</dbReference>
<dbReference type="InterPro" id="IPR000524">
    <property type="entry name" value="Tscrpt_reg_HTH_GntR"/>
</dbReference>
<evidence type="ECO:0000256" key="1">
    <source>
        <dbReference type="ARBA" id="ARBA00023015"/>
    </source>
</evidence>
<dbReference type="EMBL" id="LILC01000027">
    <property type="protein sequence ID" value="KOO41946.1"/>
    <property type="molecule type" value="Genomic_DNA"/>
</dbReference>
<dbReference type="InterPro" id="IPR036388">
    <property type="entry name" value="WH-like_DNA-bd_sf"/>
</dbReference>
<dbReference type="PATRIC" id="fig|284581.3.peg.53"/>
<comment type="caution">
    <text evidence="5">The sequence shown here is derived from an EMBL/GenBank/DDBJ whole genome shotgun (WGS) entry which is preliminary data.</text>
</comment>
<proteinExistence type="predicted"/>
<reference evidence="6" key="1">
    <citation type="submission" date="2015-08" db="EMBL/GenBank/DDBJ databases">
        <title>Fjat-14210 dsm16467.</title>
        <authorList>
            <person name="Liu B."/>
            <person name="Wang J."/>
            <person name="Zhu Y."/>
            <person name="Liu G."/>
            <person name="Chen Q."/>
            <person name="Chen Z."/>
            <person name="Lan J."/>
            <person name="Che J."/>
            <person name="Ge C."/>
            <person name="Shi H."/>
            <person name="Pan Z."/>
            <person name="Liu X."/>
        </authorList>
    </citation>
    <scope>NUCLEOTIDE SEQUENCE [LARGE SCALE GENOMIC DNA]</scope>
    <source>
        <strain evidence="6">DSM 16467</strain>
    </source>
</reference>
<protein>
    <submittedName>
        <fullName evidence="5">GntR family transcriptional regulator</fullName>
    </submittedName>
</protein>
<dbReference type="OrthoDB" id="9815017at2"/>
<sequence>MFTIKKDSPVPIYFQIEEGIKESIQKGSLKPGHLMPSEREFSERFEVSRMTVRQAITNLVNGGYLVRQRGKGTFVASPKFDRSLQGLTSFSEDMRSRGMTPSSRLISFSMINASQQLADRLMIDVNEEVYEIKRVRLADGIPMAYEVLYMAESLAPSLEKDKLLSSLYDYAQQDLQLHIAKGKQVIEATNATKEEADLLEINEGDSLLLIERQAILSNDRPFEFARSLYRADRYKFSIEINR</sequence>
<dbReference type="SMART" id="SM00345">
    <property type="entry name" value="HTH_GNTR"/>
    <property type="match status" value="1"/>
</dbReference>
<dbReference type="InterPro" id="IPR036390">
    <property type="entry name" value="WH_DNA-bd_sf"/>
</dbReference>
<dbReference type="SMART" id="SM00866">
    <property type="entry name" value="UTRA"/>
    <property type="match status" value="1"/>
</dbReference>
<gene>
    <name evidence="5" type="ORF">AMD01_18885</name>
</gene>
<dbReference type="FunFam" id="1.10.10.10:FF:000079">
    <property type="entry name" value="GntR family transcriptional regulator"/>
    <property type="match status" value="1"/>
</dbReference>
<dbReference type="PANTHER" id="PTHR44846:SF1">
    <property type="entry name" value="MANNOSYL-D-GLYCERATE TRANSPORT_METABOLISM SYSTEM REPRESSOR MNGR-RELATED"/>
    <property type="match status" value="1"/>
</dbReference>
<dbReference type="Gene3D" id="3.40.1410.10">
    <property type="entry name" value="Chorismate lyase-like"/>
    <property type="match status" value="1"/>
</dbReference>
<accession>A0A0M0KT13</accession>
<dbReference type="InterPro" id="IPR050679">
    <property type="entry name" value="Bact_HTH_transcr_reg"/>
</dbReference>
<dbReference type="PROSITE" id="PS50949">
    <property type="entry name" value="HTH_GNTR"/>
    <property type="match status" value="1"/>
</dbReference>
<dbReference type="Pfam" id="PF00392">
    <property type="entry name" value="GntR"/>
    <property type="match status" value="1"/>
</dbReference>
<dbReference type="RefSeq" id="WP_053403005.1">
    <property type="nucleotide sequence ID" value="NZ_LILC01000027.1"/>
</dbReference>
<evidence type="ECO:0000256" key="2">
    <source>
        <dbReference type="ARBA" id="ARBA00023125"/>
    </source>
</evidence>
<dbReference type="InterPro" id="IPR028978">
    <property type="entry name" value="Chorismate_lyase_/UTRA_dom_sf"/>
</dbReference>
<evidence type="ECO:0000313" key="6">
    <source>
        <dbReference type="Proteomes" id="UP000037558"/>
    </source>
</evidence>
<dbReference type="Pfam" id="PF07702">
    <property type="entry name" value="UTRA"/>
    <property type="match status" value="1"/>
</dbReference>
<keyword evidence="2" id="KW-0238">DNA-binding</keyword>
<dbReference type="AlphaFoldDB" id="A0A0M0KT13"/>
<keyword evidence="1" id="KW-0805">Transcription regulation</keyword>
<dbReference type="Proteomes" id="UP000037558">
    <property type="component" value="Unassembled WGS sequence"/>
</dbReference>
<dbReference type="InterPro" id="IPR011663">
    <property type="entry name" value="UTRA"/>
</dbReference>
<dbReference type="PANTHER" id="PTHR44846">
    <property type="entry name" value="MANNOSYL-D-GLYCERATE TRANSPORT/METABOLISM SYSTEM REPRESSOR MNGR-RELATED"/>
    <property type="match status" value="1"/>
</dbReference>
<keyword evidence="6" id="KW-1185">Reference proteome</keyword>
<dbReference type="GO" id="GO:0003677">
    <property type="term" value="F:DNA binding"/>
    <property type="evidence" value="ECO:0007669"/>
    <property type="project" value="UniProtKB-KW"/>
</dbReference>
<keyword evidence="3" id="KW-0804">Transcription</keyword>
<name>A0A0M0KT13_9BACI</name>
<dbReference type="PRINTS" id="PR00035">
    <property type="entry name" value="HTHGNTR"/>
</dbReference>
<evidence type="ECO:0000313" key="5">
    <source>
        <dbReference type="EMBL" id="KOO41946.1"/>
    </source>
</evidence>
<dbReference type="CDD" id="cd07377">
    <property type="entry name" value="WHTH_GntR"/>
    <property type="match status" value="1"/>
</dbReference>
<dbReference type="Gene3D" id="1.10.10.10">
    <property type="entry name" value="Winged helix-like DNA-binding domain superfamily/Winged helix DNA-binding domain"/>
    <property type="match status" value="1"/>
</dbReference>
<dbReference type="STRING" id="284581.AMD01_18885"/>
<evidence type="ECO:0000256" key="3">
    <source>
        <dbReference type="ARBA" id="ARBA00023163"/>
    </source>
</evidence>
<feature type="domain" description="HTH gntR-type" evidence="4">
    <location>
        <begin position="10"/>
        <end position="78"/>
    </location>
</feature>
<evidence type="ECO:0000259" key="4">
    <source>
        <dbReference type="PROSITE" id="PS50949"/>
    </source>
</evidence>
<organism evidence="5 6">
    <name type="scientific">Priestia koreensis</name>
    <dbReference type="NCBI Taxonomy" id="284581"/>
    <lineage>
        <taxon>Bacteria</taxon>
        <taxon>Bacillati</taxon>
        <taxon>Bacillota</taxon>
        <taxon>Bacilli</taxon>
        <taxon>Bacillales</taxon>
        <taxon>Bacillaceae</taxon>
        <taxon>Priestia</taxon>
    </lineage>
</organism>
<dbReference type="GO" id="GO:0003700">
    <property type="term" value="F:DNA-binding transcription factor activity"/>
    <property type="evidence" value="ECO:0007669"/>
    <property type="project" value="InterPro"/>
</dbReference>
<dbReference type="SUPFAM" id="SSF64288">
    <property type="entry name" value="Chorismate lyase-like"/>
    <property type="match status" value="1"/>
</dbReference>
<dbReference type="SUPFAM" id="SSF46785">
    <property type="entry name" value="Winged helix' DNA-binding domain"/>
    <property type="match status" value="1"/>
</dbReference>